<dbReference type="PANTHER" id="PTHR11241:SF0">
    <property type="entry name" value="DEOXYURIDINE 5'-TRIPHOSPHATE NUCLEOTIDOHYDROLASE"/>
    <property type="match status" value="1"/>
</dbReference>
<proteinExistence type="inferred from homology"/>
<keyword evidence="4" id="KW-0546">Nucleotide metabolism</keyword>
<dbReference type="OrthoDB" id="9809956at2"/>
<reference evidence="7 8" key="1">
    <citation type="submission" date="2016-10" db="EMBL/GenBank/DDBJ databases">
        <authorList>
            <person name="de Groot N.N."/>
        </authorList>
    </citation>
    <scope>NUCLEOTIDE SEQUENCE [LARGE SCALE GENOMIC DNA]</scope>
    <source>
        <strain evidence="7 8">DSM 1736</strain>
    </source>
</reference>
<comment type="catalytic activity">
    <reaction evidence="5">
        <text>dUTP + H2O = dUMP + diphosphate + H(+)</text>
        <dbReference type="Rhea" id="RHEA:10248"/>
        <dbReference type="ChEBI" id="CHEBI:15377"/>
        <dbReference type="ChEBI" id="CHEBI:15378"/>
        <dbReference type="ChEBI" id="CHEBI:33019"/>
        <dbReference type="ChEBI" id="CHEBI:61555"/>
        <dbReference type="ChEBI" id="CHEBI:246422"/>
        <dbReference type="EC" id="3.6.1.23"/>
    </reaction>
</comment>
<dbReference type="CDD" id="cd07557">
    <property type="entry name" value="trimeric_dUTPase"/>
    <property type="match status" value="1"/>
</dbReference>
<protein>
    <recommendedName>
        <fullName evidence="2">dUTP diphosphatase</fullName>
        <ecNumber evidence="2">3.6.1.23</ecNumber>
    </recommendedName>
</protein>
<dbReference type="InterPro" id="IPR036157">
    <property type="entry name" value="dUTPase-like_sf"/>
</dbReference>
<dbReference type="STRING" id="146817.SAMN04488502_101398"/>
<evidence type="ECO:0000313" key="7">
    <source>
        <dbReference type="EMBL" id="SDL63052.1"/>
    </source>
</evidence>
<keyword evidence="8" id="KW-1185">Reference proteome</keyword>
<evidence type="ECO:0000256" key="1">
    <source>
        <dbReference type="ARBA" id="ARBA00006581"/>
    </source>
</evidence>
<dbReference type="EMBL" id="FNHB01000001">
    <property type="protein sequence ID" value="SDL63052.1"/>
    <property type="molecule type" value="Genomic_DNA"/>
</dbReference>
<organism evidence="7 8">
    <name type="scientific">Dendrosporobacter quercicolus</name>
    <dbReference type="NCBI Taxonomy" id="146817"/>
    <lineage>
        <taxon>Bacteria</taxon>
        <taxon>Bacillati</taxon>
        <taxon>Bacillota</taxon>
        <taxon>Negativicutes</taxon>
        <taxon>Selenomonadales</taxon>
        <taxon>Sporomusaceae</taxon>
        <taxon>Dendrosporobacter</taxon>
    </lineage>
</organism>
<dbReference type="GO" id="GO:0046081">
    <property type="term" value="P:dUTP catabolic process"/>
    <property type="evidence" value="ECO:0007669"/>
    <property type="project" value="InterPro"/>
</dbReference>
<dbReference type="Gene3D" id="2.70.40.10">
    <property type="match status" value="1"/>
</dbReference>
<dbReference type="InterPro" id="IPR029054">
    <property type="entry name" value="dUTPase-like"/>
</dbReference>
<dbReference type="Pfam" id="PF00692">
    <property type="entry name" value="dUTPase"/>
    <property type="match status" value="1"/>
</dbReference>
<dbReference type="RefSeq" id="WP_092067761.1">
    <property type="nucleotide sequence ID" value="NZ_FNHB01000001.1"/>
</dbReference>
<dbReference type="InterPro" id="IPR008181">
    <property type="entry name" value="dUTPase"/>
</dbReference>
<dbReference type="SUPFAM" id="SSF51283">
    <property type="entry name" value="dUTPase-like"/>
    <property type="match status" value="1"/>
</dbReference>
<dbReference type="EC" id="3.6.1.23" evidence="2"/>
<feature type="domain" description="dUTPase-like" evidence="6">
    <location>
        <begin position="17"/>
        <end position="149"/>
    </location>
</feature>
<keyword evidence="3" id="KW-0378">Hydrolase</keyword>
<evidence type="ECO:0000256" key="2">
    <source>
        <dbReference type="ARBA" id="ARBA00012379"/>
    </source>
</evidence>
<comment type="similarity">
    <text evidence="1">Belongs to the dUTPase family.</text>
</comment>
<evidence type="ECO:0000313" key="8">
    <source>
        <dbReference type="Proteomes" id="UP000214880"/>
    </source>
</evidence>
<evidence type="ECO:0000256" key="4">
    <source>
        <dbReference type="ARBA" id="ARBA00023080"/>
    </source>
</evidence>
<accession>A0A1G9LM67</accession>
<dbReference type="NCBIfam" id="TIGR00576">
    <property type="entry name" value="dut"/>
    <property type="match status" value="1"/>
</dbReference>
<dbReference type="GO" id="GO:0006226">
    <property type="term" value="P:dUMP biosynthetic process"/>
    <property type="evidence" value="ECO:0007669"/>
    <property type="project" value="InterPro"/>
</dbReference>
<dbReference type="GO" id="GO:0004170">
    <property type="term" value="F:dUTP diphosphatase activity"/>
    <property type="evidence" value="ECO:0007669"/>
    <property type="project" value="UniProtKB-EC"/>
</dbReference>
<dbReference type="PANTHER" id="PTHR11241">
    <property type="entry name" value="DEOXYURIDINE 5'-TRIPHOSPHATE NUCLEOTIDOHYDROLASE"/>
    <property type="match status" value="1"/>
</dbReference>
<dbReference type="Proteomes" id="UP000214880">
    <property type="component" value="Unassembled WGS sequence"/>
</dbReference>
<evidence type="ECO:0000259" key="6">
    <source>
        <dbReference type="Pfam" id="PF00692"/>
    </source>
</evidence>
<name>A0A1G9LM67_9FIRM</name>
<evidence type="ECO:0000256" key="5">
    <source>
        <dbReference type="ARBA" id="ARBA00047686"/>
    </source>
</evidence>
<evidence type="ECO:0000256" key="3">
    <source>
        <dbReference type="ARBA" id="ARBA00022801"/>
    </source>
</evidence>
<sequence>MKTRGFEIVSHYQDKDIILPARKTRLSAGYDLAAAEDKTLLPQQVTLIATGLKAYMQADEYLGIHIRSSFAMKNRITLINSQGIIDADYYNNPDNEGHIMIAVFNHAQEPVHLTRNTRIAQGIFYRYLIADHDHLSTAAVRSGGFGSTGEN</sequence>
<dbReference type="GO" id="GO:0000287">
    <property type="term" value="F:magnesium ion binding"/>
    <property type="evidence" value="ECO:0007669"/>
    <property type="project" value="InterPro"/>
</dbReference>
<gene>
    <name evidence="7" type="ORF">SAMN04488502_101398</name>
</gene>
<dbReference type="AlphaFoldDB" id="A0A1G9LM67"/>
<dbReference type="InterPro" id="IPR033704">
    <property type="entry name" value="dUTPase_trimeric"/>
</dbReference>